<dbReference type="EnsemblPlants" id="Solyc11g072780.1.1">
    <property type="protein sequence ID" value="Solyc11g072780.1.1.1"/>
    <property type="gene ID" value="Solyc11g072780.1"/>
</dbReference>
<accession>A0A3Q7JQM7</accession>
<name>A0A3Q7JQM7_SOLLC</name>
<sequence>MESLITHLYRPRTIRSPFSFWGDKVIVPFKTFFLECRYKSLFFSFKISISGYFFYRFRSKVVSDVFFG</sequence>
<dbReference type="PaxDb" id="4081-Solyc11g072780.1.1"/>
<evidence type="ECO:0000313" key="2">
    <source>
        <dbReference type="Proteomes" id="UP000004994"/>
    </source>
</evidence>
<reference evidence="1" key="1">
    <citation type="journal article" date="2012" name="Nature">
        <title>The tomato genome sequence provides insights into fleshy fruit evolution.</title>
        <authorList>
            <consortium name="Tomato Genome Consortium"/>
        </authorList>
    </citation>
    <scope>NUCLEOTIDE SEQUENCE [LARGE SCALE GENOMIC DNA]</scope>
    <source>
        <strain evidence="1">cv. Heinz 1706</strain>
    </source>
</reference>
<proteinExistence type="predicted"/>
<dbReference type="InParanoid" id="A0A3Q7JQM7"/>
<evidence type="ECO:0000313" key="1">
    <source>
        <dbReference type="EnsemblPlants" id="Solyc11g072780.1.1.1"/>
    </source>
</evidence>
<keyword evidence="2" id="KW-1185">Reference proteome</keyword>
<organism evidence="1">
    <name type="scientific">Solanum lycopersicum</name>
    <name type="common">Tomato</name>
    <name type="synonym">Lycopersicon esculentum</name>
    <dbReference type="NCBI Taxonomy" id="4081"/>
    <lineage>
        <taxon>Eukaryota</taxon>
        <taxon>Viridiplantae</taxon>
        <taxon>Streptophyta</taxon>
        <taxon>Embryophyta</taxon>
        <taxon>Tracheophyta</taxon>
        <taxon>Spermatophyta</taxon>
        <taxon>Magnoliopsida</taxon>
        <taxon>eudicotyledons</taxon>
        <taxon>Gunneridae</taxon>
        <taxon>Pentapetalae</taxon>
        <taxon>asterids</taxon>
        <taxon>lamiids</taxon>
        <taxon>Solanales</taxon>
        <taxon>Solanaceae</taxon>
        <taxon>Solanoideae</taxon>
        <taxon>Solaneae</taxon>
        <taxon>Solanum</taxon>
        <taxon>Solanum subgen. Lycopersicon</taxon>
    </lineage>
</organism>
<dbReference type="AlphaFoldDB" id="A0A3Q7JQM7"/>
<protein>
    <submittedName>
        <fullName evidence="1">Uncharacterized protein</fullName>
    </submittedName>
</protein>
<dbReference type="Gramene" id="Solyc11g072780.1.1">
    <property type="protein sequence ID" value="Solyc11g072780.1.1.1"/>
    <property type="gene ID" value="Solyc11g072780.1"/>
</dbReference>
<dbReference type="Proteomes" id="UP000004994">
    <property type="component" value="Chromosome 11"/>
</dbReference>
<reference evidence="1" key="2">
    <citation type="submission" date="2019-01" db="UniProtKB">
        <authorList>
            <consortium name="EnsemblPlants"/>
        </authorList>
    </citation>
    <scope>IDENTIFICATION</scope>
    <source>
        <strain evidence="1">cv. Heinz 1706</strain>
    </source>
</reference>